<organism evidence="1 2">
    <name type="scientific">Hyalomma asiaticum</name>
    <name type="common">Tick</name>
    <dbReference type="NCBI Taxonomy" id="266040"/>
    <lineage>
        <taxon>Eukaryota</taxon>
        <taxon>Metazoa</taxon>
        <taxon>Ecdysozoa</taxon>
        <taxon>Arthropoda</taxon>
        <taxon>Chelicerata</taxon>
        <taxon>Arachnida</taxon>
        <taxon>Acari</taxon>
        <taxon>Parasitiformes</taxon>
        <taxon>Ixodida</taxon>
        <taxon>Ixodoidea</taxon>
        <taxon>Ixodidae</taxon>
        <taxon>Hyalomminae</taxon>
        <taxon>Hyalomma</taxon>
    </lineage>
</organism>
<evidence type="ECO:0000313" key="2">
    <source>
        <dbReference type="Proteomes" id="UP000821845"/>
    </source>
</evidence>
<comment type="caution">
    <text evidence="1">The sequence shown here is derived from an EMBL/GenBank/DDBJ whole genome shotgun (WGS) entry which is preliminary data.</text>
</comment>
<proteinExistence type="predicted"/>
<keyword evidence="2" id="KW-1185">Reference proteome</keyword>
<dbReference type="EMBL" id="CM023491">
    <property type="protein sequence ID" value="KAH6941385.1"/>
    <property type="molecule type" value="Genomic_DNA"/>
</dbReference>
<evidence type="ECO:0000313" key="1">
    <source>
        <dbReference type="EMBL" id="KAH6941385.1"/>
    </source>
</evidence>
<name>A0ACB7T3F3_HYAAI</name>
<accession>A0ACB7T3F3</accession>
<sequence>MSRKHRRSSKRRGSRSKCPKGEDTPQITPSEKPTAQVKPCVAESKVAPLAETNDNGQTLASSENSGADVSGTATTHKASFPFDSDQEMFDHSACLHQRNASDARKQHDVNRQPDGSAESLADRMQRLAASQDVTLSYLGPCYHHHSEPYFEKGFPSLWEKKDDDFLPPLGLDSGRIAVGTTALIVPIDGITQVRSLNCIRVSRELEAIVPEGIRRVRLNTHLNLFAVDTVRTEVTAKLLRLRRLCGVSVEVHEPRSSFKAVGVVYGIPPGMTATDIEAAIRSPVPVLHVRVPHPPSPAVLTFASTQLPEHVDIGFVQHKVHLYVDRPPRCKQCGRIGHVMTVCPKPPPTSPKGSSGEANGHVNSESRGARRQRCLNCGQNDHDTRSKTCPRWLELIEVSRYRRANDVDIQTARTAVAASKALEGRSSTVENERHHVIKCINSMLANTTSADEASAKPRNTAQGRRVYTVEELLRIGLHTPVYRRSQHCAKGSRGLMVLHTAGNMAGSFLQRTFIALLTQTGRKQIVQTLGKSEYS</sequence>
<reference evidence="1" key="1">
    <citation type="submission" date="2020-05" db="EMBL/GenBank/DDBJ databases">
        <title>Large-scale comparative analyses of tick genomes elucidate their genetic diversity and vector capacities.</title>
        <authorList>
            <person name="Jia N."/>
            <person name="Wang J."/>
            <person name="Shi W."/>
            <person name="Du L."/>
            <person name="Sun Y."/>
            <person name="Zhan W."/>
            <person name="Jiang J."/>
            <person name="Wang Q."/>
            <person name="Zhang B."/>
            <person name="Ji P."/>
            <person name="Sakyi L.B."/>
            <person name="Cui X."/>
            <person name="Yuan T."/>
            <person name="Jiang B."/>
            <person name="Yang W."/>
            <person name="Lam T.T.-Y."/>
            <person name="Chang Q."/>
            <person name="Ding S."/>
            <person name="Wang X."/>
            <person name="Zhu J."/>
            <person name="Ruan X."/>
            <person name="Zhao L."/>
            <person name="Wei J."/>
            <person name="Que T."/>
            <person name="Du C."/>
            <person name="Cheng J."/>
            <person name="Dai P."/>
            <person name="Han X."/>
            <person name="Huang E."/>
            <person name="Gao Y."/>
            <person name="Liu J."/>
            <person name="Shao H."/>
            <person name="Ye R."/>
            <person name="Li L."/>
            <person name="Wei W."/>
            <person name="Wang X."/>
            <person name="Wang C."/>
            <person name="Yang T."/>
            <person name="Huo Q."/>
            <person name="Li W."/>
            <person name="Guo W."/>
            <person name="Chen H."/>
            <person name="Zhou L."/>
            <person name="Ni X."/>
            <person name="Tian J."/>
            <person name="Zhou Y."/>
            <person name="Sheng Y."/>
            <person name="Liu T."/>
            <person name="Pan Y."/>
            <person name="Xia L."/>
            <person name="Li J."/>
            <person name="Zhao F."/>
            <person name="Cao W."/>
        </authorList>
    </citation>
    <scope>NUCLEOTIDE SEQUENCE</scope>
    <source>
        <strain evidence="1">Hyas-2018</strain>
    </source>
</reference>
<dbReference type="Proteomes" id="UP000821845">
    <property type="component" value="Chromosome 11"/>
</dbReference>
<protein>
    <submittedName>
        <fullName evidence="1">Uncharacterized protein</fullName>
    </submittedName>
</protein>
<gene>
    <name evidence="1" type="ORF">HPB50_017886</name>
</gene>